<reference evidence="1 2" key="1">
    <citation type="submission" date="2014-09" db="EMBL/GenBank/DDBJ databases">
        <title>Whole genome shotgun sequence of Escherichia vulneris NBRC 102420.</title>
        <authorList>
            <person name="Yoshida Y."/>
            <person name="Hosoyama A."/>
            <person name="Tsuchikane K."/>
            <person name="Ohji S."/>
            <person name="Ichikawa N."/>
            <person name="Kimura A."/>
            <person name="Yamazoe A."/>
            <person name="Ezaki T."/>
            <person name="Fujita N."/>
        </authorList>
    </citation>
    <scope>NUCLEOTIDE SEQUENCE [LARGE SCALE GENOMIC DNA]</scope>
    <source>
        <strain evidence="1 2">NBRC 102420</strain>
    </source>
</reference>
<proteinExistence type="predicted"/>
<dbReference type="eggNOG" id="ENOG5033H4W">
    <property type="taxonomic scope" value="Bacteria"/>
</dbReference>
<protein>
    <submittedName>
        <fullName evidence="1">Uncharacterized protein</fullName>
    </submittedName>
</protein>
<dbReference type="RefSeq" id="WP_165570640.1">
    <property type="nucleotide sequence ID" value="NZ_BBMZ01000002.1"/>
</dbReference>
<evidence type="ECO:0000313" key="1">
    <source>
        <dbReference type="EMBL" id="GAL56493.1"/>
    </source>
</evidence>
<name>A0A090UXD7_PSEVU</name>
<evidence type="ECO:0000313" key="2">
    <source>
        <dbReference type="Proteomes" id="UP000029462"/>
    </source>
</evidence>
<dbReference type="AlphaFoldDB" id="A0A090UXD7"/>
<organism evidence="1 2">
    <name type="scientific">Pseudescherichia vulneris NBRC 102420</name>
    <dbReference type="NCBI Taxonomy" id="1115515"/>
    <lineage>
        <taxon>Bacteria</taxon>
        <taxon>Pseudomonadati</taxon>
        <taxon>Pseudomonadota</taxon>
        <taxon>Gammaproteobacteria</taxon>
        <taxon>Enterobacterales</taxon>
        <taxon>Enterobacteriaceae</taxon>
        <taxon>Pseudescherichia</taxon>
    </lineage>
</organism>
<keyword evidence="2" id="KW-1185">Reference proteome</keyword>
<comment type="caution">
    <text evidence="1">The sequence shown here is derived from an EMBL/GenBank/DDBJ whole genome shotgun (WGS) entry which is preliminary data.</text>
</comment>
<gene>
    <name evidence="1" type="ORF">EV102420_02_00970</name>
</gene>
<dbReference type="Proteomes" id="UP000029462">
    <property type="component" value="Unassembled WGS sequence"/>
</dbReference>
<dbReference type="STRING" id="1115515.EV102420_02_00970"/>
<sequence length="56" mass="6243">MDSVKNGNVPYKKPSREQLTRTVVTSTAIETGQSSQSIEASLKIQRKKFAHLRLAI</sequence>
<dbReference type="EMBL" id="BBMZ01000002">
    <property type="protein sequence ID" value="GAL56493.1"/>
    <property type="molecule type" value="Genomic_DNA"/>
</dbReference>
<accession>A0A090UXD7</accession>